<dbReference type="SUPFAM" id="SSF49464">
    <property type="entry name" value="Carboxypeptidase regulatory domain-like"/>
    <property type="match status" value="1"/>
</dbReference>
<evidence type="ECO:0008006" key="4">
    <source>
        <dbReference type="Google" id="ProtNLM"/>
    </source>
</evidence>
<keyword evidence="3" id="KW-1185">Reference proteome</keyword>
<keyword evidence="1" id="KW-1133">Transmembrane helix</keyword>
<dbReference type="Proteomes" id="UP000762253">
    <property type="component" value="Unassembled WGS sequence"/>
</dbReference>
<name>A0ABX1M260_9CYAN</name>
<dbReference type="InterPro" id="IPR008969">
    <property type="entry name" value="CarboxyPept-like_regulatory"/>
</dbReference>
<evidence type="ECO:0000313" key="3">
    <source>
        <dbReference type="Proteomes" id="UP000762253"/>
    </source>
</evidence>
<dbReference type="Gene3D" id="2.60.40.1120">
    <property type="entry name" value="Carboxypeptidase-like, regulatory domain"/>
    <property type="match status" value="1"/>
</dbReference>
<feature type="transmembrane region" description="Helical" evidence="1">
    <location>
        <begin position="105"/>
        <end position="125"/>
    </location>
</feature>
<evidence type="ECO:0000256" key="1">
    <source>
        <dbReference type="SAM" id="Phobius"/>
    </source>
</evidence>
<sequence length="174" mass="19755">MLYNQEIHYLGRVLDREKQAPISGAKVLINLSGYSCVVYSDLEGIYHFKVPFDNHNVFEGEITIEAKGYKTYYSFMRLYPDERDLGDIRLVYPHSHQEQEKNDNLLTIIAGIMIVLALIVAALTLPPPQETPPQETPDTRINLQQNIYFSSQPAVIQGFSLSINCQKSGYELAS</sequence>
<dbReference type="RefSeq" id="WP_169264188.1">
    <property type="nucleotide sequence ID" value="NZ_QMEC01000020.1"/>
</dbReference>
<keyword evidence="1" id="KW-0472">Membrane</keyword>
<evidence type="ECO:0000313" key="2">
    <source>
        <dbReference type="EMBL" id="NMF62587.1"/>
    </source>
</evidence>
<reference evidence="2 3" key="1">
    <citation type="submission" date="2018-06" db="EMBL/GenBank/DDBJ databases">
        <title>Comparative genomics of Brasilonema spp. strains.</title>
        <authorList>
            <person name="Alvarenga D.O."/>
            <person name="Fiore M.F."/>
            <person name="Varani A.M."/>
        </authorList>
    </citation>
    <scope>NUCLEOTIDE SEQUENCE [LARGE SCALE GENOMIC DNA]</scope>
    <source>
        <strain evidence="2 3">UFV-OR1</strain>
    </source>
</reference>
<dbReference type="EMBL" id="QMEC01000020">
    <property type="protein sequence ID" value="NMF62587.1"/>
    <property type="molecule type" value="Genomic_DNA"/>
</dbReference>
<protein>
    <recommendedName>
        <fullName evidence="4">Carboxypeptidase regulatory-like domain-containing protein</fullName>
    </recommendedName>
</protein>
<gene>
    <name evidence="2" type="ORF">DP115_07240</name>
</gene>
<proteinExistence type="predicted"/>
<keyword evidence="1" id="KW-0812">Transmembrane</keyword>
<organism evidence="2 3">
    <name type="scientific">Brasilonema octagenarum UFV-OR1</name>
    <dbReference type="NCBI Taxonomy" id="417115"/>
    <lineage>
        <taxon>Bacteria</taxon>
        <taxon>Bacillati</taxon>
        <taxon>Cyanobacteriota</taxon>
        <taxon>Cyanophyceae</taxon>
        <taxon>Nostocales</taxon>
        <taxon>Scytonemataceae</taxon>
        <taxon>Brasilonema</taxon>
        <taxon>Octagenarum group</taxon>
    </lineage>
</organism>
<accession>A0ABX1M260</accession>
<comment type="caution">
    <text evidence="2">The sequence shown here is derived from an EMBL/GenBank/DDBJ whole genome shotgun (WGS) entry which is preliminary data.</text>
</comment>